<dbReference type="EMBL" id="CP015581">
    <property type="protein sequence ID" value="ARU98684.1"/>
    <property type="molecule type" value="Genomic_DNA"/>
</dbReference>
<accession>A0A1Y0LKT4</accession>
<evidence type="ECO:0000313" key="4">
    <source>
        <dbReference type="Proteomes" id="UP000195814"/>
    </source>
</evidence>
<proteinExistence type="predicted"/>
<dbReference type="EMBL" id="CP015579">
    <property type="protein sequence ID" value="ARU94647.1"/>
    <property type="molecule type" value="Genomic_DNA"/>
</dbReference>
<dbReference type="Pfam" id="PF13265">
    <property type="entry name" value="DUF4056"/>
    <property type="match status" value="1"/>
</dbReference>
<sequence length="378" mass="41906">MSVILVTLLFCIPPTEARLPISIDFAHIPQQQAGEAWPVVKQLSAPEGLRPCCAFGYQLKTRLSGIPVPFYRINNVIDAGSTGQHSFNDSHWNALLALTGLNQEHNGIIYTRRGGFIDTAHIRDSADMTFWIFSQLYPKLGKAFSILPGEDELAKRVVVFNAFRPPDDPATAYTLAVWIAARVAFQIAAWHEIAQWYGFESVPGFSEGISAFSPEDLYSNMVGVRLAATLLLTGHGYSKRGFNTAMTTVLPEALLQLGAESPEGTRFHFDMLDGVWWNSHRAVPEKFLVLKRNYLTGEDRVPTPVPGEPEASLPLTLPVVCAGESIAALGELRLFTGQSRQQLPATQSYYHWPDFQNLANEAQRSDQLKLLQLKAEAH</sequence>
<evidence type="ECO:0008006" key="5">
    <source>
        <dbReference type="Google" id="ProtNLM"/>
    </source>
</evidence>
<reference evidence="3 4" key="1">
    <citation type="submission" date="2016-05" db="EMBL/GenBank/DDBJ databases">
        <title>Complete genome sequence of two 2,5-diketo-D-glunonic acid producing strain Tatumella citrea.</title>
        <authorList>
            <person name="Duan C."/>
            <person name="Yang J."/>
            <person name="Yang S."/>
        </authorList>
    </citation>
    <scope>NUCLEOTIDE SEQUENCE [LARGE SCALE GENOMIC DNA]</scope>
    <source>
        <strain evidence="2 3">ATCC 39140</strain>
        <strain evidence="1 4">DSM 13699</strain>
    </source>
</reference>
<evidence type="ECO:0000313" key="3">
    <source>
        <dbReference type="Proteomes" id="UP000195729"/>
    </source>
</evidence>
<dbReference type="Proteomes" id="UP000195729">
    <property type="component" value="Chromosome"/>
</dbReference>
<organism evidence="1 4">
    <name type="scientific">Tatumella citrea</name>
    <name type="common">Pantoea citrea</name>
    <dbReference type="NCBI Taxonomy" id="53336"/>
    <lineage>
        <taxon>Bacteria</taxon>
        <taxon>Pseudomonadati</taxon>
        <taxon>Pseudomonadota</taxon>
        <taxon>Gammaproteobacteria</taxon>
        <taxon>Enterobacterales</taxon>
        <taxon>Erwiniaceae</taxon>
        <taxon>Tatumella</taxon>
    </lineage>
</organism>
<protein>
    <recommendedName>
        <fullName evidence="5">DUF4056 domain-containing protein</fullName>
    </recommendedName>
</protein>
<evidence type="ECO:0000313" key="2">
    <source>
        <dbReference type="EMBL" id="ARU98684.1"/>
    </source>
</evidence>
<gene>
    <name evidence="1" type="ORF">A7K98_13285</name>
    <name evidence="2" type="ORF">A7K99_13270</name>
</gene>
<dbReference type="InterPro" id="IPR025130">
    <property type="entry name" value="DUF4056"/>
</dbReference>
<evidence type="ECO:0000313" key="1">
    <source>
        <dbReference type="EMBL" id="ARU94647.1"/>
    </source>
</evidence>
<name>A0A1Y0LKT4_TATCI</name>
<dbReference type="AlphaFoldDB" id="A0A1Y0LKT4"/>
<dbReference type="Proteomes" id="UP000195814">
    <property type="component" value="Chromosome"/>
</dbReference>
<keyword evidence="3" id="KW-1185">Reference proteome</keyword>
<dbReference type="KEGG" id="tci:A7K98_13285"/>